<feature type="region of interest" description="Disordered" evidence="1">
    <location>
        <begin position="285"/>
        <end position="322"/>
    </location>
</feature>
<feature type="region of interest" description="Disordered" evidence="1">
    <location>
        <begin position="142"/>
        <end position="168"/>
    </location>
</feature>
<proteinExistence type="predicted"/>
<evidence type="ECO:0000313" key="3">
    <source>
        <dbReference type="Proteomes" id="UP000020467"/>
    </source>
</evidence>
<feature type="compositionally biased region" description="Low complexity" evidence="1">
    <location>
        <begin position="430"/>
        <end position="459"/>
    </location>
</feature>
<comment type="caution">
    <text evidence="2">The sequence shown here is derived from an EMBL/GenBank/DDBJ whole genome shotgun (WGS) entry which is preliminary data.</text>
</comment>
<dbReference type="EMBL" id="JARH01000972">
    <property type="protein sequence ID" value="EXF74615.1"/>
    <property type="molecule type" value="Genomic_DNA"/>
</dbReference>
<name>A0A010QCU3_9PEZI</name>
<dbReference type="HOGENOM" id="CLU_040560_0_0_1"/>
<feature type="compositionally biased region" description="Low complexity" evidence="1">
    <location>
        <begin position="222"/>
        <end position="233"/>
    </location>
</feature>
<dbReference type="GO" id="GO:0005975">
    <property type="term" value="P:carbohydrate metabolic process"/>
    <property type="evidence" value="ECO:0007669"/>
    <property type="project" value="InterPro"/>
</dbReference>
<evidence type="ECO:0000256" key="1">
    <source>
        <dbReference type="SAM" id="MobiDB-lite"/>
    </source>
</evidence>
<feature type="region of interest" description="Disordered" evidence="1">
    <location>
        <begin position="221"/>
        <end position="248"/>
    </location>
</feature>
<sequence length="491" mass="51856">MDDPSTQTTKILTHLSKTLSLSPPQSTHPPATLTGLLTSHTGTAYLFLSVSAHHPRIQIHSYPAIHWARAYISNIPTPSAPISLPSTQETAQERLVLGLLSDDLAGPAIRACVTKDLLHVRKFLAILSPVLEYIISSNANANSLSSSAPTTNSSTAMDLDAPEPTTITTTPPLPSCLLHGLAGTLYLLRLIRHWVPSSAPLVCGAIVHVSEYLLGPHPWTCPSRSPSSPQSPHSSPPPSPEDAHGTTHGDLGILTQLVLTSPPLAASPSLTSRLAALLDLQLPNGDWPTPSPISPPPHSQTPQSDIQQPSDVPPTQQEPPEAAAAAAAAAAAVASSPRQPHGFASGPQGLVLSLLSLRPFFPSLHDRIDDVVEKAREFLWARAVDSEGPTEEVNLFHGSLSTALTFPKGPKRTHLLNQQPPSPNQPLSPPTTTNTTTSQNPSTPSTSTSSSTTPTTPSTAGSVTTAPHPGSAYLHAVTERDMPRMIFYNDI</sequence>
<accession>A0A010QCU3</accession>
<dbReference type="AlphaFoldDB" id="A0A010QCU3"/>
<feature type="compositionally biased region" description="Pro residues" evidence="1">
    <location>
        <begin position="420"/>
        <end position="429"/>
    </location>
</feature>
<feature type="region of interest" description="Disordered" evidence="1">
    <location>
        <begin position="407"/>
        <end position="476"/>
    </location>
</feature>
<organism evidence="2 3">
    <name type="scientific">Colletotrichum fioriniae PJ7</name>
    <dbReference type="NCBI Taxonomy" id="1445577"/>
    <lineage>
        <taxon>Eukaryota</taxon>
        <taxon>Fungi</taxon>
        <taxon>Dikarya</taxon>
        <taxon>Ascomycota</taxon>
        <taxon>Pezizomycotina</taxon>
        <taxon>Sordariomycetes</taxon>
        <taxon>Hypocreomycetidae</taxon>
        <taxon>Glomerellales</taxon>
        <taxon>Glomerellaceae</taxon>
        <taxon>Colletotrichum</taxon>
        <taxon>Colletotrichum acutatum species complex</taxon>
    </lineage>
</organism>
<keyword evidence="2" id="KW-0675">Receptor</keyword>
<evidence type="ECO:0000313" key="2">
    <source>
        <dbReference type="EMBL" id="EXF74615.1"/>
    </source>
</evidence>
<reference evidence="2 3" key="1">
    <citation type="submission" date="2014-02" db="EMBL/GenBank/DDBJ databases">
        <title>The genome sequence of Colletotrichum fioriniae PJ7.</title>
        <authorList>
            <person name="Baroncelli R."/>
            <person name="Thon M.R."/>
        </authorList>
    </citation>
    <scope>NUCLEOTIDE SEQUENCE [LARGE SCALE GENOMIC DNA]</scope>
    <source>
        <strain evidence="2 3">PJ7</strain>
    </source>
</reference>
<keyword evidence="3" id="KW-1185">Reference proteome</keyword>
<dbReference type="KEGG" id="cfj:CFIO01_09688"/>
<protein>
    <submittedName>
        <fullName evidence="2">Abscisic acid ABA receptor</fullName>
    </submittedName>
</protein>
<gene>
    <name evidence="2" type="ORF">CFIO01_09688</name>
</gene>
<feature type="compositionally biased region" description="Polar residues" evidence="1">
    <location>
        <begin position="305"/>
        <end position="315"/>
    </location>
</feature>
<dbReference type="eggNOG" id="KOG2787">
    <property type="taxonomic scope" value="Eukaryota"/>
</dbReference>
<feature type="compositionally biased region" description="Pro residues" evidence="1">
    <location>
        <begin position="289"/>
        <end position="299"/>
    </location>
</feature>
<dbReference type="OrthoDB" id="10257263at2759"/>
<dbReference type="Gene3D" id="1.50.10.10">
    <property type="match status" value="1"/>
</dbReference>
<dbReference type="Proteomes" id="UP000020467">
    <property type="component" value="Unassembled WGS sequence"/>
</dbReference>
<dbReference type="InterPro" id="IPR012341">
    <property type="entry name" value="6hp_glycosidase-like_sf"/>
</dbReference>